<evidence type="ECO:0000259" key="14">
    <source>
        <dbReference type="PROSITE" id="PS51471"/>
    </source>
</evidence>
<evidence type="ECO:0000256" key="13">
    <source>
        <dbReference type="SAM" id="SignalP"/>
    </source>
</evidence>
<evidence type="ECO:0000256" key="12">
    <source>
        <dbReference type="ARBA" id="ARBA00023180"/>
    </source>
</evidence>
<protein>
    <recommendedName>
        <fullName evidence="5">procollagen-proline 4-dioxygenase</fullName>
        <ecNumber evidence="5">1.14.11.2</ecNumber>
    </recommendedName>
</protein>
<dbReference type="Gene3D" id="6.10.140.1460">
    <property type="match status" value="1"/>
</dbReference>
<keyword evidence="7" id="KW-0256">Endoplasmic reticulum</keyword>
<keyword evidence="11" id="KW-0408">Iron</keyword>
<keyword evidence="8" id="KW-0847">Vitamin C</keyword>
<dbReference type="PROSITE" id="PS51471">
    <property type="entry name" value="FE2OG_OXY"/>
    <property type="match status" value="1"/>
</dbReference>
<dbReference type="PANTHER" id="PTHR10869:SF244">
    <property type="entry name" value="PROLYL 4-HYDROXYLASE SUBUNIT ALPHA-2"/>
    <property type="match status" value="1"/>
</dbReference>
<name>A0A1B6HE26_9HEMI</name>
<evidence type="ECO:0000256" key="6">
    <source>
        <dbReference type="ARBA" id="ARBA00022723"/>
    </source>
</evidence>
<dbReference type="EC" id="1.14.11.2" evidence="5"/>
<gene>
    <name evidence="15" type="ORF">g.32710</name>
</gene>
<evidence type="ECO:0000256" key="7">
    <source>
        <dbReference type="ARBA" id="ARBA00022824"/>
    </source>
</evidence>
<organism evidence="15">
    <name type="scientific">Homalodisca liturata</name>
    <dbReference type="NCBI Taxonomy" id="320908"/>
    <lineage>
        <taxon>Eukaryota</taxon>
        <taxon>Metazoa</taxon>
        <taxon>Ecdysozoa</taxon>
        <taxon>Arthropoda</taxon>
        <taxon>Hexapoda</taxon>
        <taxon>Insecta</taxon>
        <taxon>Pterygota</taxon>
        <taxon>Neoptera</taxon>
        <taxon>Paraneoptera</taxon>
        <taxon>Hemiptera</taxon>
        <taxon>Auchenorrhyncha</taxon>
        <taxon>Membracoidea</taxon>
        <taxon>Cicadellidae</taxon>
        <taxon>Cicadellinae</taxon>
        <taxon>Proconiini</taxon>
        <taxon>Homalodisca</taxon>
    </lineage>
</organism>
<evidence type="ECO:0000313" key="15">
    <source>
        <dbReference type="EMBL" id="JAS72938.1"/>
    </source>
</evidence>
<evidence type="ECO:0000256" key="1">
    <source>
        <dbReference type="ARBA" id="ARBA00001961"/>
    </source>
</evidence>
<reference evidence="15" key="1">
    <citation type="submission" date="2015-11" db="EMBL/GenBank/DDBJ databases">
        <title>De novo transcriptome assembly of four potential Pierce s Disease insect vectors from Arizona vineyards.</title>
        <authorList>
            <person name="Tassone E.E."/>
        </authorList>
    </citation>
    <scope>NUCLEOTIDE SEQUENCE</scope>
</reference>
<dbReference type="GO" id="GO:0005788">
    <property type="term" value="C:endoplasmic reticulum lumen"/>
    <property type="evidence" value="ECO:0007669"/>
    <property type="project" value="UniProtKB-SubCell"/>
</dbReference>
<accession>A0A1B6HE26</accession>
<dbReference type="SMART" id="SM00702">
    <property type="entry name" value="P4Hc"/>
    <property type="match status" value="1"/>
</dbReference>
<dbReference type="Gene3D" id="2.60.120.620">
    <property type="entry name" value="q2cbj1_9rhob like domain"/>
    <property type="match status" value="1"/>
</dbReference>
<dbReference type="InterPro" id="IPR045054">
    <property type="entry name" value="P4HA-like"/>
</dbReference>
<evidence type="ECO:0000256" key="4">
    <source>
        <dbReference type="ARBA" id="ARBA00006511"/>
    </source>
</evidence>
<dbReference type="InterPro" id="IPR059068">
    <property type="entry name" value="TPR_P4H"/>
</dbReference>
<evidence type="ECO:0000256" key="10">
    <source>
        <dbReference type="ARBA" id="ARBA00023002"/>
    </source>
</evidence>
<dbReference type="Pfam" id="PF13640">
    <property type="entry name" value="2OG-FeII_Oxy_3"/>
    <property type="match status" value="1"/>
</dbReference>
<dbReference type="Pfam" id="PF23558">
    <property type="entry name" value="TPR_P4H"/>
    <property type="match status" value="1"/>
</dbReference>
<evidence type="ECO:0000256" key="11">
    <source>
        <dbReference type="ARBA" id="ARBA00023004"/>
    </source>
</evidence>
<comment type="function">
    <text evidence="2">Catalyzes the post-translational formation of 4-hydroxyproline in -Xaa-Pro-Gly- sequences in collagens and other proteins.</text>
</comment>
<evidence type="ECO:0000256" key="9">
    <source>
        <dbReference type="ARBA" id="ARBA00022964"/>
    </source>
</evidence>
<dbReference type="Pfam" id="PF08336">
    <property type="entry name" value="P4Ha_N"/>
    <property type="match status" value="1"/>
</dbReference>
<evidence type="ECO:0000256" key="5">
    <source>
        <dbReference type="ARBA" id="ARBA00012269"/>
    </source>
</evidence>
<keyword evidence="6" id="KW-0479">Metal-binding</keyword>
<dbReference type="GO" id="GO:0005506">
    <property type="term" value="F:iron ion binding"/>
    <property type="evidence" value="ECO:0007669"/>
    <property type="project" value="InterPro"/>
</dbReference>
<dbReference type="InterPro" id="IPR013547">
    <property type="entry name" value="P4H_N"/>
</dbReference>
<dbReference type="InterPro" id="IPR005123">
    <property type="entry name" value="Oxoglu/Fe-dep_dioxygenase_dom"/>
</dbReference>
<keyword evidence="13" id="KW-0732">Signal</keyword>
<dbReference type="Gene3D" id="1.25.40.10">
    <property type="entry name" value="Tetratricopeptide repeat domain"/>
    <property type="match status" value="1"/>
</dbReference>
<comment type="similarity">
    <text evidence="4">Belongs to the P4HA family.</text>
</comment>
<comment type="cofactor">
    <cofactor evidence="1">
        <name>L-ascorbate</name>
        <dbReference type="ChEBI" id="CHEBI:38290"/>
    </cofactor>
</comment>
<feature type="chain" id="PRO_5008584261" description="procollagen-proline 4-dioxygenase" evidence="13">
    <location>
        <begin position="22"/>
        <end position="521"/>
    </location>
</feature>
<dbReference type="GO" id="GO:0031418">
    <property type="term" value="F:L-ascorbic acid binding"/>
    <property type="evidence" value="ECO:0007669"/>
    <property type="project" value="UniProtKB-KW"/>
</dbReference>
<dbReference type="PANTHER" id="PTHR10869">
    <property type="entry name" value="PROLYL 4-HYDROXYLASE ALPHA SUBUNIT"/>
    <property type="match status" value="1"/>
</dbReference>
<evidence type="ECO:0000256" key="8">
    <source>
        <dbReference type="ARBA" id="ARBA00022896"/>
    </source>
</evidence>
<dbReference type="InterPro" id="IPR044862">
    <property type="entry name" value="Pro_4_hyd_alph_FE2OG_OXY"/>
</dbReference>
<dbReference type="InterPro" id="IPR011990">
    <property type="entry name" value="TPR-like_helical_dom_sf"/>
</dbReference>
<keyword evidence="10" id="KW-0560">Oxidoreductase</keyword>
<dbReference type="AlphaFoldDB" id="A0A1B6HE26"/>
<keyword evidence="12" id="KW-0325">Glycoprotein</keyword>
<dbReference type="InterPro" id="IPR006620">
    <property type="entry name" value="Pro_4_hyd_alph"/>
</dbReference>
<keyword evidence="9" id="KW-0223">Dioxygenase</keyword>
<feature type="signal peptide" evidence="13">
    <location>
        <begin position="1"/>
        <end position="21"/>
    </location>
</feature>
<sequence>MTFSKWFSLLATLSTVVVVDADLFTSVHEMENLAHYEQRLLEHLQSYLLNQQIKLDFITQKYDELSNRRVDNTPQNNLGNPITAFALVKRLVRDWPLVLNLLVENYVPPNHLTQLPREKELESALRGLARLKDVYSLSATQLANGMIGDMHDQTIMTASDCYDMGKYSYERMQYYTSISWFNEATKKIQNGDKTVQQEKVLAHMFLASSFAGCLVPNQTFNSNRLLQQLLSDFPNFTLSHELSRDYKEAWVKNCTWIREVNKKYFDEDNNKYDMIYKKMCRRDFNMTTSGLRCYYVHYGNPRLLIAPFKLEEIHLDPPLIVFHDVISNHEIEKIKSNFLKNWKHCNTSSSYTSTVTTYRTCESAKVTDKDPTSAQLSRRVCDMTDLSIDTSEENQVACYGLGGEFKLHYDLTNESLSEVNHEGNRLATLMFYLSDVESGGYTVFPELHKAVTPRKGTALFWFNMDAQGKRLGKMIHGGCPVLQGTKLVLNKWIHEGNQDFEKLCPSDRNFPKRQFYLNTKR</sequence>
<dbReference type="GO" id="GO:0004656">
    <property type="term" value="F:procollagen-proline 4-dioxygenase activity"/>
    <property type="evidence" value="ECO:0007669"/>
    <property type="project" value="UniProtKB-EC"/>
</dbReference>
<evidence type="ECO:0000256" key="2">
    <source>
        <dbReference type="ARBA" id="ARBA00002035"/>
    </source>
</evidence>
<comment type="subcellular location">
    <subcellularLocation>
        <location evidence="3">Endoplasmic reticulum lumen</location>
    </subcellularLocation>
</comment>
<feature type="domain" description="Fe2OG dioxygenase" evidence="14">
    <location>
        <begin position="390"/>
        <end position="495"/>
    </location>
</feature>
<evidence type="ECO:0000256" key="3">
    <source>
        <dbReference type="ARBA" id="ARBA00004319"/>
    </source>
</evidence>
<dbReference type="EMBL" id="GECU01034768">
    <property type="protein sequence ID" value="JAS72938.1"/>
    <property type="molecule type" value="Transcribed_RNA"/>
</dbReference>
<proteinExistence type="inferred from homology"/>